<protein>
    <recommendedName>
        <fullName evidence="2">Myb-like DNA-binding domain-containing protein</fullName>
    </recommendedName>
</protein>
<evidence type="ECO:0000313" key="3">
    <source>
        <dbReference type="EMBL" id="EXJ79992.1"/>
    </source>
</evidence>
<feature type="domain" description="Myb-like DNA-binding" evidence="2">
    <location>
        <begin position="15"/>
        <end position="62"/>
    </location>
</feature>
<sequence>MPSKASVGSASGEADPAFKFVFSVLKHCESIKPNWEEVAKENGIGYARNASSKFKDIVKKHGLEFKGNTICDPADGGAEGAADEAKTPKKAKAATPRKRKSEDDSDMTPNSTGKQKKSAPFMAIEVKSEDDKEAALKQVKPEDTESKY</sequence>
<reference evidence="3 4" key="1">
    <citation type="submission" date="2013-03" db="EMBL/GenBank/DDBJ databases">
        <title>The Genome Sequence of Capronia epimyces CBS 606.96.</title>
        <authorList>
            <consortium name="The Broad Institute Genomics Platform"/>
            <person name="Cuomo C."/>
            <person name="de Hoog S."/>
            <person name="Gorbushina A."/>
            <person name="Walker B."/>
            <person name="Young S.K."/>
            <person name="Zeng Q."/>
            <person name="Gargeya S."/>
            <person name="Fitzgerald M."/>
            <person name="Haas B."/>
            <person name="Abouelleil A."/>
            <person name="Allen A.W."/>
            <person name="Alvarado L."/>
            <person name="Arachchi H.M."/>
            <person name="Berlin A.M."/>
            <person name="Chapman S.B."/>
            <person name="Gainer-Dewar J."/>
            <person name="Goldberg J."/>
            <person name="Griggs A."/>
            <person name="Gujja S."/>
            <person name="Hansen M."/>
            <person name="Howarth C."/>
            <person name="Imamovic A."/>
            <person name="Ireland A."/>
            <person name="Larimer J."/>
            <person name="McCowan C."/>
            <person name="Murphy C."/>
            <person name="Pearson M."/>
            <person name="Poon T.W."/>
            <person name="Priest M."/>
            <person name="Roberts A."/>
            <person name="Saif S."/>
            <person name="Shea T."/>
            <person name="Sisk P."/>
            <person name="Sykes S."/>
            <person name="Wortman J."/>
            <person name="Nusbaum C."/>
            <person name="Birren B."/>
        </authorList>
    </citation>
    <scope>NUCLEOTIDE SEQUENCE [LARGE SCALE GENOMIC DNA]</scope>
    <source>
        <strain evidence="3 4">CBS 606.96</strain>
    </source>
</reference>
<comment type="caution">
    <text evidence="3">The sequence shown here is derived from an EMBL/GenBank/DDBJ whole genome shotgun (WGS) entry which is preliminary data.</text>
</comment>
<keyword evidence="4" id="KW-1185">Reference proteome</keyword>
<feature type="compositionally biased region" description="Basic residues" evidence="1">
    <location>
        <begin position="88"/>
        <end position="99"/>
    </location>
</feature>
<dbReference type="InterPro" id="IPR054505">
    <property type="entry name" value="Myb_DNA-bind_8"/>
</dbReference>
<proteinExistence type="predicted"/>
<evidence type="ECO:0000256" key="1">
    <source>
        <dbReference type="SAM" id="MobiDB-lite"/>
    </source>
</evidence>
<dbReference type="HOGENOM" id="CLU_120083_0_0_1"/>
<gene>
    <name evidence="3" type="ORF">A1O3_08278</name>
</gene>
<dbReference type="Pfam" id="PF22980">
    <property type="entry name" value="Myb_DNA-bind_8"/>
    <property type="match status" value="1"/>
</dbReference>
<organism evidence="3 4">
    <name type="scientific">Capronia epimyces CBS 606.96</name>
    <dbReference type="NCBI Taxonomy" id="1182542"/>
    <lineage>
        <taxon>Eukaryota</taxon>
        <taxon>Fungi</taxon>
        <taxon>Dikarya</taxon>
        <taxon>Ascomycota</taxon>
        <taxon>Pezizomycotina</taxon>
        <taxon>Eurotiomycetes</taxon>
        <taxon>Chaetothyriomycetidae</taxon>
        <taxon>Chaetothyriales</taxon>
        <taxon>Herpotrichiellaceae</taxon>
        <taxon>Capronia</taxon>
    </lineage>
</organism>
<dbReference type="RefSeq" id="XP_007736566.1">
    <property type="nucleotide sequence ID" value="XM_007738376.1"/>
</dbReference>
<evidence type="ECO:0000313" key="4">
    <source>
        <dbReference type="Proteomes" id="UP000019478"/>
    </source>
</evidence>
<accession>W9XHK2</accession>
<dbReference type="OrthoDB" id="5403747at2759"/>
<feature type="compositionally biased region" description="Basic and acidic residues" evidence="1">
    <location>
        <begin position="126"/>
        <end position="148"/>
    </location>
</feature>
<evidence type="ECO:0000259" key="2">
    <source>
        <dbReference type="Pfam" id="PF22980"/>
    </source>
</evidence>
<name>W9XHK2_9EURO</name>
<dbReference type="AlphaFoldDB" id="W9XHK2"/>
<dbReference type="GeneID" id="19172366"/>
<feature type="region of interest" description="Disordered" evidence="1">
    <location>
        <begin position="66"/>
        <end position="148"/>
    </location>
</feature>
<dbReference type="Proteomes" id="UP000019478">
    <property type="component" value="Unassembled WGS sequence"/>
</dbReference>
<dbReference type="EMBL" id="AMGY01000007">
    <property type="protein sequence ID" value="EXJ79992.1"/>
    <property type="molecule type" value="Genomic_DNA"/>
</dbReference>